<evidence type="ECO:0000256" key="6">
    <source>
        <dbReference type="SAM" id="SignalP"/>
    </source>
</evidence>
<gene>
    <name evidence="8" type="ORF">ACFS7Z_18130</name>
</gene>
<dbReference type="Pfam" id="PF13442">
    <property type="entry name" value="Cytochrome_CBB3"/>
    <property type="match status" value="1"/>
</dbReference>
<feature type="domain" description="Cytochrome c" evidence="7">
    <location>
        <begin position="102"/>
        <end position="186"/>
    </location>
</feature>
<evidence type="ECO:0000313" key="9">
    <source>
        <dbReference type="Proteomes" id="UP001597641"/>
    </source>
</evidence>
<organism evidence="8 9">
    <name type="scientific">Pontibacter toksunensis</name>
    <dbReference type="NCBI Taxonomy" id="1332631"/>
    <lineage>
        <taxon>Bacteria</taxon>
        <taxon>Pseudomonadati</taxon>
        <taxon>Bacteroidota</taxon>
        <taxon>Cytophagia</taxon>
        <taxon>Cytophagales</taxon>
        <taxon>Hymenobacteraceae</taxon>
        <taxon>Pontibacter</taxon>
    </lineage>
</organism>
<dbReference type="PROSITE" id="PS51007">
    <property type="entry name" value="CYTC"/>
    <property type="match status" value="1"/>
</dbReference>
<accession>A0ABW6BWU0</accession>
<name>A0ABW6BWU0_9BACT</name>
<reference evidence="9" key="1">
    <citation type="journal article" date="2019" name="Int. J. Syst. Evol. Microbiol.">
        <title>The Global Catalogue of Microorganisms (GCM) 10K type strain sequencing project: providing services to taxonomists for standard genome sequencing and annotation.</title>
        <authorList>
            <consortium name="The Broad Institute Genomics Platform"/>
            <consortium name="The Broad Institute Genome Sequencing Center for Infectious Disease"/>
            <person name="Wu L."/>
            <person name="Ma J."/>
        </authorList>
    </citation>
    <scope>NUCLEOTIDE SEQUENCE [LARGE SCALE GENOMIC DNA]</scope>
    <source>
        <strain evidence="9">KCTC 23984</strain>
    </source>
</reference>
<comment type="caution">
    <text evidence="8">The sequence shown here is derived from an EMBL/GenBank/DDBJ whole genome shotgun (WGS) entry which is preliminary data.</text>
</comment>
<evidence type="ECO:0000256" key="3">
    <source>
        <dbReference type="ARBA" id="ARBA00023004"/>
    </source>
</evidence>
<keyword evidence="1 4" id="KW-0349">Heme</keyword>
<dbReference type="PANTHER" id="PTHR40394">
    <property type="entry name" value="LIPOPROTEIN-RELATED"/>
    <property type="match status" value="1"/>
</dbReference>
<evidence type="ECO:0000256" key="2">
    <source>
        <dbReference type="ARBA" id="ARBA00022723"/>
    </source>
</evidence>
<dbReference type="Gene3D" id="1.10.760.10">
    <property type="entry name" value="Cytochrome c-like domain"/>
    <property type="match status" value="1"/>
</dbReference>
<feature type="signal peptide" evidence="6">
    <location>
        <begin position="1"/>
        <end position="23"/>
    </location>
</feature>
<dbReference type="PROSITE" id="PS51257">
    <property type="entry name" value="PROKAR_LIPOPROTEIN"/>
    <property type="match status" value="1"/>
</dbReference>
<dbReference type="SUPFAM" id="SSF46626">
    <property type="entry name" value="Cytochrome c"/>
    <property type="match status" value="1"/>
</dbReference>
<dbReference type="InterPro" id="IPR009056">
    <property type="entry name" value="Cyt_c-like_dom"/>
</dbReference>
<keyword evidence="6" id="KW-0732">Signal</keyword>
<evidence type="ECO:0000256" key="5">
    <source>
        <dbReference type="SAM" id="MobiDB-lite"/>
    </source>
</evidence>
<feature type="region of interest" description="Disordered" evidence="5">
    <location>
        <begin position="189"/>
        <end position="230"/>
    </location>
</feature>
<keyword evidence="9" id="KW-1185">Reference proteome</keyword>
<sequence length="230" mass="24881">MKRYTKIGFNISAVLFASAVLVACNDNQSPGLEYAPDMYHSVALDPYSQIKENVYNPGGMNMREPAKGTVVRGQQGYNLYLSVDTAEVAGVELKNPLPYNEENLAQGKVLYSRFCSPCHGEQGDGQGLVGVKYKGVPSYSAGRVAELPAGHIFHVITYGRGRMMPHGSLVNPTERWKITMYVQQLQKGEGAGATVPTSEEAENEAGGEPITDNPVTGTPEDTPARETPKN</sequence>
<protein>
    <submittedName>
        <fullName evidence="8">C-type cytochrome</fullName>
    </submittedName>
</protein>
<feature type="chain" id="PRO_5045773252" evidence="6">
    <location>
        <begin position="24"/>
        <end position="230"/>
    </location>
</feature>
<dbReference type="RefSeq" id="WP_377487590.1">
    <property type="nucleotide sequence ID" value="NZ_JBHUOX010000015.1"/>
</dbReference>
<proteinExistence type="predicted"/>
<evidence type="ECO:0000256" key="1">
    <source>
        <dbReference type="ARBA" id="ARBA00022617"/>
    </source>
</evidence>
<evidence type="ECO:0000256" key="4">
    <source>
        <dbReference type="PROSITE-ProRule" id="PRU00433"/>
    </source>
</evidence>
<evidence type="ECO:0000259" key="7">
    <source>
        <dbReference type="PROSITE" id="PS51007"/>
    </source>
</evidence>
<keyword evidence="3 4" id="KW-0408">Iron</keyword>
<dbReference type="InterPro" id="IPR036909">
    <property type="entry name" value="Cyt_c-like_dom_sf"/>
</dbReference>
<dbReference type="EMBL" id="JBHUOX010000015">
    <property type="protein sequence ID" value="MFD3002295.1"/>
    <property type="molecule type" value="Genomic_DNA"/>
</dbReference>
<dbReference type="Proteomes" id="UP001597641">
    <property type="component" value="Unassembled WGS sequence"/>
</dbReference>
<keyword evidence="2 4" id="KW-0479">Metal-binding</keyword>
<evidence type="ECO:0000313" key="8">
    <source>
        <dbReference type="EMBL" id="MFD3002295.1"/>
    </source>
</evidence>
<dbReference type="PANTHER" id="PTHR40394:SF2">
    <property type="entry name" value="QUINOL:CYTOCHROME C OXIDOREDUCTASE MEMBRANE PROTEIN"/>
    <property type="match status" value="1"/>
</dbReference>